<dbReference type="EMBL" id="JABEMA010000065">
    <property type="protein sequence ID" value="NNH22741.1"/>
    <property type="molecule type" value="Genomic_DNA"/>
</dbReference>
<gene>
    <name evidence="6" type="ORF">HLB09_06470</name>
</gene>
<evidence type="ECO:0000256" key="1">
    <source>
        <dbReference type="ARBA" id="ARBA00009156"/>
    </source>
</evidence>
<dbReference type="Pfam" id="PF00370">
    <property type="entry name" value="FGGY_N"/>
    <property type="match status" value="1"/>
</dbReference>
<dbReference type="PIRSF" id="PIRSF000538">
    <property type="entry name" value="GlpK"/>
    <property type="match status" value="1"/>
</dbReference>
<dbReference type="PANTHER" id="PTHR43095:SF2">
    <property type="entry name" value="GLUCONOKINASE"/>
    <property type="match status" value="1"/>
</dbReference>
<dbReference type="RefSeq" id="WP_171202584.1">
    <property type="nucleotide sequence ID" value="NZ_BAAANP010000008.1"/>
</dbReference>
<sequence length="498" mass="51857">MGRDEFAVGPGAAQEPLVLALDVGSTATRGAVHDAAGRPVGRRAKVAHAFTTGADGTSEIDADQVVDEVADVVTRLLDHHEGRPVAGVALDTFATSLVGVDADGRALGPCSTYADSRAAAHVAPLRAELDEAAVQQRTGTRLHTSYLAPRLRWLAETRPDLVGRVATWMSLGEYVHRRLLGTTAASTPTAAWTGMLDRRTGRWDEELLAASGATAQQLSPVQDPGVPIDGVDAAGVARRWPALAGAAWFPAVADGLSSNLGTGAGDASAMALAAATSGAVRVLVPGVPEHVPEGLWCYRVDVRRSLLGGAVNDVGRLVAWAQATLRLPEDDAALDAVLAADPDPRTPAVVPFLSGERSTGWAASARAVVADVSAGTTPEALFRGSAEGVATTYARVVEQLVEVAGRPERLVASGRITQGLPHLLQLVADAIGAPVERVDLKRTTLRGTALLALEALAPDVARADPPVAGVFEPRGEREGHYAAVRERFDALYDVARGR</sequence>
<dbReference type="InterPro" id="IPR050406">
    <property type="entry name" value="FGGY_Carb_Kinase"/>
</dbReference>
<evidence type="ECO:0000313" key="6">
    <source>
        <dbReference type="EMBL" id="NNH22741.1"/>
    </source>
</evidence>
<dbReference type="Pfam" id="PF02782">
    <property type="entry name" value="FGGY_C"/>
    <property type="match status" value="1"/>
</dbReference>
<dbReference type="SUPFAM" id="SSF53067">
    <property type="entry name" value="Actin-like ATPase domain"/>
    <property type="match status" value="2"/>
</dbReference>
<dbReference type="GO" id="GO:0005975">
    <property type="term" value="P:carbohydrate metabolic process"/>
    <property type="evidence" value="ECO:0007669"/>
    <property type="project" value="InterPro"/>
</dbReference>
<evidence type="ECO:0000259" key="4">
    <source>
        <dbReference type="Pfam" id="PF00370"/>
    </source>
</evidence>
<dbReference type="InterPro" id="IPR043129">
    <property type="entry name" value="ATPase_NBD"/>
</dbReference>
<evidence type="ECO:0000256" key="3">
    <source>
        <dbReference type="ARBA" id="ARBA00022777"/>
    </source>
</evidence>
<dbReference type="CDD" id="cd07770">
    <property type="entry name" value="ASKHA_NBD_FGGY_GntK"/>
    <property type="match status" value="1"/>
</dbReference>
<keyword evidence="3 6" id="KW-0418">Kinase</keyword>
<protein>
    <submittedName>
        <fullName evidence="6">Sugar kinase</fullName>
    </submittedName>
</protein>
<feature type="domain" description="Carbohydrate kinase FGGY C-terminal" evidence="5">
    <location>
        <begin position="303"/>
        <end position="453"/>
    </location>
</feature>
<accession>A0A849BJE3</accession>
<feature type="domain" description="Carbohydrate kinase FGGY N-terminal" evidence="4">
    <location>
        <begin position="18"/>
        <end position="222"/>
    </location>
</feature>
<dbReference type="InterPro" id="IPR000577">
    <property type="entry name" value="Carb_kinase_FGGY"/>
</dbReference>
<evidence type="ECO:0000313" key="7">
    <source>
        <dbReference type="Proteomes" id="UP000555552"/>
    </source>
</evidence>
<keyword evidence="7" id="KW-1185">Reference proteome</keyword>
<keyword evidence="2" id="KW-0808">Transferase</keyword>
<organism evidence="6 7">
    <name type="scientific">Pseudokineococcus marinus</name>
    <dbReference type="NCBI Taxonomy" id="351215"/>
    <lineage>
        <taxon>Bacteria</taxon>
        <taxon>Bacillati</taxon>
        <taxon>Actinomycetota</taxon>
        <taxon>Actinomycetes</taxon>
        <taxon>Kineosporiales</taxon>
        <taxon>Kineosporiaceae</taxon>
        <taxon>Pseudokineococcus</taxon>
    </lineage>
</organism>
<dbReference type="InterPro" id="IPR018485">
    <property type="entry name" value="FGGY_C"/>
</dbReference>
<dbReference type="AlphaFoldDB" id="A0A849BJE3"/>
<evidence type="ECO:0000259" key="5">
    <source>
        <dbReference type="Pfam" id="PF02782"/>
    </source>
</evidence>
<dbReference type="Gene3D" id="3.30.420.40">
    <property type="match status" value="2"/>
</dbReference>
<dbReference type="InterPro" id="IPR018484">
    <property type="entry name" value="FGGY_N"/>
</dbReference>
<proteinExistence type="inferred from homology"/>
<comment type="similarity">
    <text evidence="1">Belongs to the FGGY kinase family.</text>
</comment>
<name>A0A849BJE3_9ACTN</name>
<dbReference type="GO" id="GO:0016301">
    <property type="term" value="F:kinase activity"/>
    <property type="evidence" value="ECO:0007669"/>
    <property type="project" value="UniProtKB-KW"/>
</dbReference>
<dbReference type="PANTHER" id="PTHR43095">
    <property type="entry name" value="SUGAR KINASE"/>
    <property type="match status" value="1"/>
</dbReference>
<dbReference type="Proteomes" id="UP000555552">
    <property type="component" value="Unassembled WGS sequence"/>
</dbReference>
<reference evidence="6 7" key="1">
    <citation type="submission" date="2020-05" db="EMBL/GenBank/DDBJ databases">
        <title>MicrobeNet Type strains.</title>
        <authorList>
            <person name="Nicholson A.C."/>
        </authorList>
    </citation>
    <scope>NUCLEOTIDE SEQUENCE [LARGE SCALE GENOMIC DNA]</scope>
    <source>
        <strain evidence="6 7">JCM 14547</strain>
    </source>
</reference>
<comment type="caution">
    <text evidence="6">The sequence shown here is derived from an EMBL/GenBank/DDBJ whole genome shotgun (WGS) entry which is preliminary data.</text>
</comment>
<evidence type="ECO:0000256" key="2">
    <source>
        <dbReference type="ARBA" id="ARBA00022679"/>
    </source>
</evidence>